<evidence type="ECO:0000256" key="6">
    <source>
        <dbReference type="SAM" id="Phobius"/>
    </source>
</evidence>
<dbReference type="Pfam" id="PF10160">
    <property type="entry name" value="Tmemb_40"/>
    <property type="match status" value="1"/>
</dbReference>
<keyword evidence="4 6" id="KW-1133">Transmembrane helix</keyword>
<proteinExistence type="inferred from homology"/>
<comment type="subcellular location">
    <subcellularLocation>
        <location evidence="1">Membrane</location>
        <topology evidence="1">Multi-pass membrane protein</topology>
    </subcellularLocation>
</comment>
<evidence type="ECO:0000256" key="5">
    <source>
        <dbReference type="ARBA" id="ARBA00023136"/>
    </source>
</evidence>
<gene>
    <name evidence="7" type="ORF">LIER_01570</name>
</gene>
<dbReference type="AlphaFoldDB" id="A0AAV3NLH5"/>
<feature type="transmembrane region" description="Helical" evidence="6">
    <location>
        <begin position="142"/>
        <end position="166"/>
    </location>
</feature>
<reference evidence="7 8" key="1">
    <citation type="submission" date="2024-01" db="EMBL/GenBank/DDBJ databases">
        <title>The complete chloroplast genome sequence of Lithospermum erythrorhizon: insights into the phylogenetic relationship among Boraginaceae species and the maternal lineages of purple gromwells.</title>
        <authorList>
            <person name="Okada T."/>
            <person name="Watanabe K."/>
        </authorList>
    </citation>
    <scope>NUCLEOTIDE SEQUENCE [LARGE SCALE GENOMIC DNA]</scope>
</reference>
<feature type="transmembrane region" description="Helical" evidence="6">
    <location>
        <begin position="75"/>
        <end position="97"/>
    </location>
</feature>
<dbReference type="GO" id="GO:0004930">
    <property type="term" value="F:G protein-coupled receptor activity"/>
    <property type="evidence" value="ECO:0007669"/>
    <property type="project" value="TreeGrafter"/>
</dbReference>
<keyword evidence="3 6" id="KW-0812">Transmembrane</keyword>
<dbReference type="Proteomes" id="UP001454036">
    <property type="component" value="Unassembled WGS sequence"/>
</dbReference>
<keyword evidence="8" id="KW-1185">Reference proteome</keyword>
<evidence type="ECO:0000313" key="7">
    <source>
        <dbReference type="EMBL" id="GAA0140170.1"/>
    </source>
</evidence>
<dbReference type="PANTHER" id="PTHR15876">
    <property type="entry name" value="TRANSMEMBRANE PROTEIN ADIPOCYTE-ASSOCIATED 1"/>
    <property type="match status" value="1"/>
</dbReference>
<evidence type="ECO:0000256" key="2">
    <source>
        <dbReference type="ARBA" id="ARBA00010125"/>
    </source>
</evidence>
<keyword evidence="5 6" id="KW-0472">Membrane</keyword>
<evidence type="ECO:0000256" key="1">
    <source>
        <dbReference type="ARBA" id="ARBA00004141"/>
    </source>
</evidence>
<sequence>MTSPTATDNVTATIEVNGRLITRFSPGVKLPCHGLYHDALLVVPCALFVLYLGYHSKRNLKRLRGGSGNRAYVMITYYGFLWVATLLNLASSFLQAWQCTPGKQVSWSILSVFTTSAMLCLEISLMAFLLQETYASGLETLAHTFSVSGIFVGVDMLLKAILIFGFGMPLFMDVEITDQGTWGVWFIHKLLLTAAYGYILFVHYSKWKDKLPPRPAFYNYVMIMFATNVVALTATALTLTGLAFGLWMYNFTLICYHALYLPLIYITFLADFFQEQDFLLETAYYSEMRDAGFFDEDWD</sequence>
<dbReference type="InterPro" id="IPR018781">
    <property type="entry name" value="TPRA1/CAND2/CAND8"/>
</dbReference>
<feature type="transmembrane region" description="Helical" evidence="6">
    <location>
        <begin position="186"/>
        <end position="205"/>
    </location>
</feature>
<organism evidence="7 8">
    <name type="scientific">Lithospermum erythrorhizon</name>
    <name type="common">Purple gromwell</name>
    <name type="synonym">Lithospermum officinale var. erythrorhizon</name>
    <dbReference type="NCBI Taxonomy" id="34254"/>
    <lineage>
        <taxon>Eukaryota</taxon>
        <taxon>Viridiplantae</taxon>
        <taxon>Streptophyta</taxon>
        <taxon>Embryophyta</taxon>
        <taxon>Tracheophyta</taxon>
        <taxon>Spermatophyta</taxon>
        <taxon>Magnoliopsida</taxon>
        <taxon>eudicotyledons</taxon>
        <taxon>Gunneridae</taxon>
        <taxon>Pentapetalae</taxon>
        <taxon>asterids</taxon>
        <taxon>lamiids</taxon>
        <taxon>Boraginales</taxon>
        <taxon>Boraginaceae</taxon>
        <taxon>Boraginoideae</taxon>
        <taxon>Lithospermeae</taxon>
        <taxon>Lithospermum</taxon>
    </lineage>
</organism>
<evidence type="ECO:0000313" key="8">
    <source>
        <dbReference type="Proteomes" id="UP001454036"/>
    </source>
</evidence>
<name>A0AAV3NLH5_LITER</name>
<feature type="transmembrane region" description="Helical" evidence="6">
    <location>
        <begin position="35"/>
        <end position="54"/>
    </location>
</feature>
<dbReference type="EMBL" id="BAABME010000153">
    <property type="protein sequence ID" value="GAA0140170.1"/>
    <property type="molecule type" value="Genomic_DNA"/>
</dbReference>
<comment type="caution">
    <text evidence="7">The sequence shown here is derived from an EMBL/GenBank/DDBJ whole genome shotgun (WGS) entry which is preliminary data.</text>
</comment>
<dbReference type="GO" id="GO:0005886">
    <property type="term" value="C:plasma membrane"/>
    <property type="evidence" value="ECO:0007669"/>
    <property type="project" value="TreeGrafter"/>
</dbReference>
<evidence type="ECO:0000256" key="4">
    <source>
        <dbReference type="ARBA" id="ARBA00022989"/>
    </source>
</evidence>
<accession>A0AAV3NLH5</accession>
<evidence type="ECO:0008006" key="9">
    <source>
        <dbReference type="Google" id="ProtNLM"/>
    </source>
</evidence>
<protein>
    <recommendedName>
        <fullName evidence="9">Transmembrane protein adipocyte-associated 1 homolog</fullName>
    </recommendedName>
</protein>
<dbReference type="PANTHER" id="PTHR15876:SF8">
    <property type="entry name" value="TRANSMEMBRANE PROTEIN ADIPOCYTE-ASSOCIATED 1"/>
    <property type="match status" value="1"/>
</dbReference>
<feature type="transmembrane region" description="Helical" evidence="6">
    <location>
        <begin position="246"/>
        <end position="270"/>
    </location>
</feature>
<feature type="transmembrane region" description="Helical" evidence="6">
    <location>
        <begin position="217"/>
        <end position="240"/>
    </location>
</feature>
<comment type="similarity">
    <text evidence="2">Belongs to the UPF0359 family.</text>
</comment>
<evidence type="ECO:0000256" key="3">
    <source>
        <dbReference type="ARBA" id="ARBA00022692"/>
    </source>
</evidence>
<feature type="transmembrane region" description="Helical" evidence="6">
    <location>
        <begin position="109"/>
        <end position="130"/>
    </location>
</feature>